<evidence type="ECO:0000256" key="10">
    <source>
        <dbReference type="SAM" id="Phobius"/>
    </source>
</evidence>
<dbReference type="InterPro" id="IPR006733">
    <property type="entry name" value="Baculo_ODV-E56"/>
</dbReference>
<keyword evidence="7 10" id="KW-1133">Transmembrane helix</keyword>
<protein>
    <submittedName>
        <fullName evidence="11">ODV-E56</fullName>
    </submittedName>
</protein>
<evidence type="ECO:0000256" key="4">
    <source>
        <dbReference type="ARBA" id="ARBA00022844"/>
    </source>
</evidence>
<reference evidence="11 12" key="1">
    <citation type="submission" date="2015-03" db="EMBL/GenBank/DDBJ databases">
        <title>The complete genome sequence of Mocis sp. granulovirus.</title>
        <authorList>
            <person name="Ardisson-Araujo D.M.P."/>
            <person name="Melo F.L."/>
            <person name="Sosa-Gomez D.R."/>
            <person name="Ribeiro B.M."/>
        </authorList>
    </citation>
    <scope>NUCLEOTIDE SEQUENCE [LARGE SCALE GENOMIC DNA]</scope>
    <source>
        <strain evidence="11">Southern Brazil</strain>
    </source>
</reference>
<dbReference type="EMBL" id="KR011718">
    <property type="protein sequence ID" value="AKR17488.1"/>
    <property type="molecule type" value="Genomic_DNA"/>
</dbReference>
<evidence type="ECO:0000256" key="9">
    <source>
        <dbReference type="ARBA" id="ARBA00023180"/>
    </source>
</evidence>
<dbReference type="KEGG" id="vg:27429739"/>
<evidence type="ECO:0000256" key="2">
    <source>
        <dbReference type="ARBA" id="ARBA00008534"/>
    </source>
</evidence>
<evidence type="ECO:0000313" key="11">
    <source>
        <dbReference type="EMBL" id="AKR17488.1"/>
    </source>
</evidence>
<evidence type="ECO:0000256" key="7">
    <source>
        <dbReference type="ARBA" id="ARBA00022989"/>
    </source>
</evidence>
<comment type="similarity">
    <text evidence="2">Belongs to the baculoviridae E56 family.</text>
</comment>
<evidence type="ECO:0000256" key="6">
    <source>
        <dbReference type="ARBA" id="ARBA00022921"/>
    </source>
</evidence>
<keyword evidence="8 10" id="KW-0472">Membrane</keyword>
<evidence type="ECO:0000256" key="8">
    <source>
        <dbReference type="ARBA" id="ARBA00023136"/>
    </source>
</evidence>
<dbReference type="Proteomes" id="UP000202962">
    <property type="component" value="Segment"/>
</dbReference>
<name>A0A162GWI5_9BBAC</name>
<dbReference type="GO" id="GO:0055036">
    <property type="term" value="C:virion membrane"/>
    <property type="evidence" value="ECO:0007669"/>
    <property type="project" value="UniProtKB-SubCell"/>
</dbReference>
<dbReference type="Pfam" id="PF04639">
    <property type="entry name" value="Baculo_E56"/>
    <property type="match status" value="1"/>
</dbReference>
<keyword evidence="9" id="KW-0325">Glycoprotein</keyword>
<dbReference type="GO" id="GO:0019031">
    <property type="term" value="C:viral envelope"/>
    <property type="evidence" value="ECO:0007669"/>
    <property type="project" value="UniProtKB-KW"/>
</dbReference>
<comment type="subcellular location">
    <subcellularLocation>
        <location evidence="1">Virion membrane</location>
    </subcellularLocation>
</comment>
<evidence type="ECO:0000256" key="1">
    <source>
        <dbReference type="ARBA" id="ARBA00004182"/>
    </source>
</evidence>
<keyword evidence="12" id="KW-1185">Reference proteome</keyword>
<evidence type="ECO:0000313" key="12">
    <source>
        <dbReference type="Proteomes" id="UP000202962"/>
    </source>
</evidence>
<dbReference type="OrthoDB" id="8860at10239"/>
<keyword evidence="3 10" id="KW-0812">Transmembrane</keyword>
<keyword evidence="6" id="KW-0426">Late protein</keyword>
<organism evidence="11 12">
    <name type="scientific">Mocis latipes granulovirus</name>
    <dbReference type="NCBI Taxonomy" id="2072024"/>
    <lineage>
        <taxon>Viruses</taxon>
        <taxon>Viruses incertae sedis</taxon>
        <taxon>Naldaviricetes</taxon>
        <taxon>Lefavirales</taxon>
        <taxon>Baculoviridae</taxon>
        <taxon>Betabaculovirus</taxon>
        <taxon>Betabaculovirus molatipedis</taxon>
    </lineage>
</organism>
<evidence type="ECO:0000256" key="5">
    <source>
        <dbReference type="ARBA" id="ARBA00022879"/>
    </source>
</evidence>
<sequence>MSSFYRGLRRTNRVYNTPNGFITDHTQLIKNNIPSGFNFLDNPTTINGPNNTFTPGYGTNANNFTSNTTVNRVMRNNDIAGMQQIFPNATPDQLSSLGNLRQIDNVPDATLNSLAVKKKSVRANNPETATRTREGVDAALKKNPRLADHLMTAGKLGIAGATIYLVVNVADLIGSVVEAMNRTGGSWWYRGNNGANSFGTIEKCVLRARSCGMAWSDIMDEVCTDPHIPNWRDPYLTDEEIATVCNNYNKEAEGTVCRASDPYADYGTLAYYDVSELGVNEIIQCIEPYDMADLIADLGLDGLLGPNGLFNQSSNSSMSVSNNLLTILLVVGGIILLVFVMFVVIKIINRPKT</sequence>
<accession>A0A162GWI5</accession>
<keyword evidence="5" id="KW-0261">Viral envelope protein</keyword>
<evidence type="ECO:0000256" key="3">
    <source>
        <dbReference type="ARBA" id="ARBA00022692"/>
    </source>
</evidence>
<keyword evidence="4" id="KW-0946">Virion</keyword>
<proteinExistence type="inferred from homology"/>
<feature type="transmembrane region" description="Helical" evidence="10">
    <location>
        <begin position="324"/>
        <end position="348"/>
    </location>
</feature>